<gene>
    <name evidence="8" type="ordered locus">PA14_47230</name>
</gene>
<evidence type="ECO:0000256" key="2">
    <source>
        <dbReference type="ARBA" id="ARBA00022448"/>
    </source>
</evidence>
<dbReference type="SUPFAM" id="SSF103473">
    <property type="entry name" value="MFS general substrate transporter"/>
    <property type="match status" value="1"/>
</dbReference>
<dbReference type="Pfam" id="PF07690">
    <property type="entry name" value="MFS_1"/>
    <property type="match status" value="1"/>
</dbReference>
<dbReference type="InterPro" id="IPR036259">
    <property type="entry name" value="MFS_trans_sf"/>
</dbReference>
<dbReference type="KEGG" id="pau:PA14_47230"/>
<reference evidence="8 9" key="1">
    <citation type="journal article" date="2006" name="Genome Biol.">
        <title>Genomic analysis reveals that Pseudomonas aeruginosa virulence is combinatorial.</title>
        <authorList>
            <person name="Lee D.G."/>
            <person name="Urbach J.M."/>
            <person name="Wu G."/>
            <person name="Liberati N.T."/>
            <person name="Feinbaum R.L."/>
            <person name="Miyata S."/>
            <person name="Diggins L.T."/>
            <person name="He J."/>
            <person name="Saucier M."/>
            <person name="Deziel E."/>
            <person name="Friedman L."/>
            <person name="Li L."/>
            <person name="Grills G."/>
            <person name="Montgomery K."/>
            <person name="Kucherlapati R."/>
            <person name="Rahme L.G."/>
            <person name="Ausubel F.M."/>
        </authorList>
    </citation>
    <scope>NUCLEOTIDE SEQUENCE [LARGE SCALE GENOMIC DNA]</scope>
    <source>
        <strain evidence="8 9">UCBPP-PA14</strain>
    </source>
</reference>
<feature type="transmembrane region" description="Helical" evidence="6">
    <location>
        <begin position="134"/>
        <end position="156"/>
    </location>
</feature>
<protein>
    <submittedName>
        <fullName evidence="8">Putative MFS transporter</fullName>
    </submittedName>
</protein>
<feature type="transmembrane region" description="Helical" evidence="6">
    <location>
        <begin position="352"/>
        <end position="379"/>
    </location>
</feature>
<dbReference type="EMBL" id="CP000438">
    <property type="protein sequence ID" value="ABJ10504.1"/>
    <property type="molecule type" value="Genomic_DNA"/>
</dbReference>
<dbReference type="Gene3D" id="1.20.1720.10">
    <property type="entry name" value="Multidrug resistance protein D"/>
    <property type="match status" value="1"/>
</dbReference>
<dbReference type="InterPro" id="IPR005829">
    <property type="entry name" value="Sugar_transporter_CS"/>
</dbReference>
<feature type="transmembrane region" description="Helical" evidence="6">
    <location>
        <begin position="100"/>
        <end position="122"/>
    </location>
</feature>
<feature type="transmembrane region" description="Helical" evidence="6">
    <location>
        <begin position="74"/>
        <end position="94"/>
    </location>
</feature>
<feature type="transmembrane region" description="Helical" evidence="6">
    <location>
        <begin position="7"/>
        <end position="31"/>
    </location>
</feature>
<dbReference type="Proteomes" id="UP000000653">
    <property type="component" value="Chromosome"/>
</dbReference>
<keyword evidence="2" id="KW-0813">Transport</keyword>
<dbReference type="CDD" id="cd17321">
    <property type="entry name" value="MFS_MMR_MDR_like"/>
    <property type="match status" value="1"/>
</dbReference>
<feature type="transmembrane region" description="Helical" evidence="6">
    <location>
        <begin position="329"/>
        <end position="346"/>
    </location>
</feature>
<evidence type="ECO:0000256" key="5">
    <source>
        <dbReference type="ARBA" id="ARBA00023136"/>
    </source>
</evidence>
<dbReference type="HOGENOM" id="CLU_000960_28_2_6"/>
<feature type="domain" description="Major facilitator superfamily (MFS) profile" evidence="7">
    <location>
        <begin position="9"/>
        <end position="491"/>
    </location>
</feature>
<evidence type="ECO:0000256" key="4">
    <source>
        <dbReference type="ARBA" id="ARBA00022989"/>
    </source>
</evidence>
<sequence length="513" mass="53217">MNPSRRVALVAAIYLGTFIASLDISIVNLALPTLQYALDTDLAGLQWVVDAYALCLSAFMLSSGPLSDRYGRKLTWLLGVGLFSFGSLLCALATSLPLLLFGRAVQGIAGALLIPGALSILTQAFHDPGQRAQVIGGWTSFSALSLILGPLLGGLLVEHAGWQSIFLINLPLGLLALALGLWGIEETAHPEHAAFDPLGQLLSVVWLGALTYALIAAGEGGWLSPTAWPALLLAGVGLLGFLFVERRTARPLLPLGLFRQAGFAVCNLASFVLGFSGYASLFFLSLFFQQVQGASAQQAGFYLAPQFLAMGALSMLFGRLQRHVPLRRLLVLGYLVIGLAMLALAACGTGTAYPWVGLLLVALGLGMGLAVPGTGLAVMASVARERSGMASATMNTLRQAGMAVGIALLGALLSGRAIVVLGDRLEELGIADAQRLATQAITAHRLPGSLAGLDAELPAALAEGFRLAMLVAGASALLAAALLWRLRVSAGPAADTVGASGRTAGVQLQADRH</sequence>
<feature type="transmembrane region" description="Helical" evidence="6">
    <location>
        <begin position="299"/>
        <end position="317"/>
    </location>
</feature>
<evidence type="ECO:0000313" key="8">
    <source>
        <dbReference type="EMBL" id="ABJ10504.1"/>
    </source>
</evidence>
<feature type="transmembrane region" description="Helical" evidence="6">
    <location>
        <begin position="162"/>
        <end position="182"/>
    </location>
</feature>
<keyword evidence="5 6" id="KW-0472">Membrane</keyword>
<feature type="transmembrane region" description="Helical" evidence="6">
    <location>
        <begin position="43"/>
        <end position="62"/>
    </location>
</feature>
<proteinExistence type="predicted"/>
<dbReference type="InterPro" id="IPR020846">
    <property type="entry name" value="MFS_dom"/>
</dbReference>
<organism evidence="8 9">
    <name type="scientific">Pseudomonas aeruginosa (strain UCBPP-PA14)</name>
    <dbReference type="NCBI Taxonomy" id="208963"/>
    <lineage>
        <taxon>Bacteria</taxon>
        <taxon>Pseudomonadati</taxon>
        <taxon>Pseudomonadota</taxon>
        <taxon>Gammaproteobacteria</taxon>
        <taxon>Pseudomonadales</taxon>
        <taxon>Pseudomonadaceae</taxon>
        <taxon>Pseudomonas</taxon>
    </lineage>
</organism>
<dbReference type="InterPro" id="IPR011701">
    <property type="entry name" value="MFS"/>
</dbReference>
<accession>A0A0H2Z7C5</accession>
<dbReference type="BioCyc" id="PAER208963:G1G74-3968-MONOMER"/>
<feature type="transmembrane region" description="Helical" evidence="6">
    <location>
        <begin position="265"/>
        <end position="287"/>
    </location>
</feature>
<feature type="transmembrane region" description="Helical" evidence="6">
    <location>
        <begin position="465"/>
        <end position="484"/>
    </location>
</feature>
<keyword evidence="4 6" id="KW-1133">Transmembrane helix</keyword>
<dbReference type="AlphaFoldDB" id="A0A0H2Z7C5"/>
<dbReference type="Gene3D" id="1.20.1250.20">
    <property type="entry name" value="MFS general substrate transporter like domains"/>
    <property type="match status" value="1"/>
</dbReference>
<dbReference type="GO" id="GO:0016020">
    <property type="term" value="C:membrane"/>
    <property type="evidence" value="ECO:0007669"/>
    <property type="project" value="UniProtKB-SubCell"/>
</dbReference>
<feature type="transmembrane region" description="Helical" evidence="6">
    <location>
        <begin position="194"/>
        <end position="215"/>
    </location>
</feature>
<dbReference type="PROSITE" id="PS50850">
    <property type="entry name" value="MFS"/>
    <property type="match status" value="1"/>
</dbReference>
<dbReference type="PROSITE" id="PS00216">
    <property type="entry name" value="SUGAR_TRANSPORT_1"/>
    <property type="match status" value="1"/>
</dbReference>
<feature type="transmembrane region" description="Helical" evidence="6">
    <location>
        <begin position="227"/>
        <end position="244"/>
    </location>
</feature>
<evidence type="ECO:0000256" key="3">
    <source>
        <dbReference type="ARBA" id="ARBA00022692"/>
    </source>
</evidence>
<feature type="transmembrane region" description="Helical" evidence="6">
    <location>
        <begin position="400"/>
        <end position="419"/>
    </location>
</feature>
<evidence type="ECO:0000256" key="1">
    <source>
        <dbReference type="ARBA" id="ARBA00004141"/>
    </source>
</evidence>
<dbReference type="PANTHER" id="PTHR42718">
    <property type="entry name" value="MAJOR FACILITATOR SUPERFAMILY MULTIDRUG TRANSPORTER MFSC"/>
    <property type="match status" value="1"/>
</dbReference>
<dbReference type="PANTHER" id="PTHR42718:SF9">
    <property type="entry name" value="MAJOR FACILITATOR SUPERFAMILY MULTIDRUG TRANSPORTER MFSC"/>
    <property type="match status" value="1"/>
</dbReference>
<dbReference type="GO" id="GO:0022857">
    <property type="term" value="F:transmembrane transporter activity"/>
    <property type="evidence" value="ECO:0007669"/>
    <property type="project" value="InterPro"/>
</dbReference>
<keyword evidence="3 6" id="KW-0812">Transmembrane</keyword>
<comment type="subcellular location">
    <subcellularLocation>
        <location evidence="1">Membrane</location>
        <topology evidence="1">Multi-pass membrane protein</topology>
    </subcellularLocation>
</comment>
<name>A0A0H2Z7C5_PSEAB</name>
<dbReference type="RefSeq" id="WP_003100101.1">
    <property type="nucleotide sequence ID" value="NC_008463.1"/>
</dbReference>
<evidence type="ECO:0000259" key="7">
    <source>
        <dbReference type="PROSITE" id="PS50850"/>
    </source>
</evidence>
<evidence type="ECO:0000256" key="6">
    <source>
        <dbReference type="SAM" id="Phobius"/>
    </source>
</evidence>
<evidence type="ECO:0000313" key="9">
    <source>
        <dbReference type="Proteomes" id="UP000000653"/>
    </source>
</evidence>